<protein>
    <submittedName>
        <fullName evidence="1">Uncharacterized protein</fullName>
    </submittedName>
</protein>
<evidence type="ECO:0000313" key="1">
    <source>
        <dbReference type="EMBL" id="AUN97606.1"/>
    </source>
</evidence>
<accession>A0A2K9NPZ5</accession>
<evidence type="ECO:0000313" key="2">
    <source>
        <dbReference type="Proteomes" id="UP000235584"/>
    </source>
</evidence>
<dbReference type="Proteomes" id="UP000235584">
    <property type="component" value="Chromosome"/>
</dbReference>
<reference evidence="1 2" key="1">
    <citation type="submission" date="2018-01" db="EMBL/GenBank/DDBJ databases">
        <title>Complete genome sequence of Bacteriovorax stolpii DSM12778.</title>
        <authorList>
            <person name="Tang B."/>
            <person name="Chang J."/>
        </authorList>
    </citation>
    <scope>NUCLEOTIDE SEQUENCE [LARGE SCALE GENOMIC DNA]</scope>
    <source>
        <strain evidence="1 2">DSM 12778</strain>
    </source>
</reference>
<dbReference type="KEGG" id="bsto:C0V70_05655"/>
<dbReference type="EMBL" id="CP025704">
    <property type="protein sequence ID" value="AUN97606.1"/>
    <property type="molecule type" value="Genomic_DNA"/>
</dbReference>
<keyword evidence="2" id="KW-1185">Reference proteome</keyword>
<organism evidence="1 2">
    <name type="scientific">Bacteriovorax stolpii</name>
    <name type="common">Bdellovibrio stolpii</name>
    <dbReference type="NCBI Taxonomy" id="960"/>
    <lineage>
        <taxon>Bacteria</taxon>
        <taxon>Pseudomonadati</taxon>
        <taxon>Bdellovibrionota</taxon>
        <taxon>Bacteriovoracia</taxon>
        <taxon>Bacteriovoracales</taxon>
        <taxon>Bacteriovoracaceae</taxon>
        <taxon>Bacteriovorax</taxon>
    </lineage>
</organism>
<gene>
    <name evidence="1" type="ORF">C0V70_05655</name>
</gene>
<name>A0A2K9NPZ5_BACTC</name>
<proteinExistence type="predicted"/>
<dbReference type="AlphaFoldDB" id="A0A2K9NPZ5"/>
<sequence>MNTFYQVPNWPLVSFENEAFMSLKKMLVGFLSSHLLKSRPSINLSLDYYGFDTLFIENY</sequence>